<keyword evidence="1" id="KW-0732">Signal</keyword>
<feature type="signal peptide" evidence="1">
    <location>
        <begin position="1"/>
        <end position="24"/>
    </location>
</feature>
<feature type="domain" description="Copper amine oxidase-like N-terminal" evidence="2">
    <location>
        <begin position="601"/>
        <end position="710"/>
    </location>
</feature>
<evidence type="ECO:0000313" key="3">
    <source>
        <dbReference type="EMBL" id="TCO78768.1"/>
    </source>
</evidence>
<evidence type="ECO:0000256" key="1">
    <source>
        <dbReference type="SAM" id="SignalP"/>
    </source>
</evidence>
<dbReference type="OrthoDB" id="2023214at2"/>
<dbReference type="Proteomes" id="UP000294919">
    <property type="component" value="Unassembled WGS sequence"/>
</dbReference>
<dbReference type="RefSeq" id="WP_132243330.1">
    <property type="nucleotide sequence ID" value="NZ_SLWV01000004.1"/>
</dbReference>
<feature type="chain" id="PRO_5020536483" evidence="1">
    <location>
        <begin position="25"/>
        <end position="711"/>
    </location>
</feature>
<dbReference type="AlphaFoldDB" id="A0A4R2L7V8"/>
<organism evidence="3 4">
    <name type="scientific">Marinisporobacter balticus</name>
    <dbReference type="NCBI Taxonomy" id="2018667"/>
    <lineage>
        <taxon>Bacteria</taxon>
        <taxon>Bacillati</taxon>
        <taxon>Bacillota</taxon>
        <taxon>Clostridia</taxon>
        <taxon>Peptostreptococcales</taxon>
        <taxon>Thermotaleaceae</taxon>
        <taxon>Marinisporobacter</taxon>
    </lineage>
</organism>
<dbReference type="Pfam" id="PF07833">
    <property type="entry name" value="Cu_amine_oxidN1"/>
    <property type="match status" value="1"/>
</dbReference>
<reference evidence="3 4" key="1">
    <citation type="submission" date="2019-03" db="EMBL/GenBank/DDBJ databases">
        <title>Genomic Encyclopedia of Type Strains, Phase IV (KMG-IV): sequencing the most valuable type-strain genomes for metagenomic binning, comparative biology and taxonomic classification.</title>
        <authorList>
            <person name="Goeker M."/>
        </authorList>
    </citation>
    <scope>NUCLEOTIDE SEQUENCE [LARGE SCALE GENOMIC DNA]</scope>
    <source>
        <strain evidence="3 4">DSM 102940</strain>
    </source>
</reference>
<accession>A0A4R2L7V8</accession>
<dbReference type="InterPro" id="IPR036582">
    <property type="entry name" value="Mao_N_sf"/>
</dbReference>
<protein>
    <submittedName>
        <fullName evidence="3">Copper amine oxidase-like protein</fullName>
    </submittedName>
</protein>
<sequence>MKRKISLLLVLALMLTLVPMSAFAASDNSVSKIMTVKADTEIDTDAPYLRIENNKGDFGTKETIELRLENAEWLDEVDETFAVEFDKAATSTVAATVYRKSDTRVELVVENAIKDDVINMPLHVKVLNDGEAKVIVSSKSGVVTEGTYKFATAVNASTTIRIDDTITFSNVKAIEPIEIEENAVGAIDVAKLKYIRVELDKDFKLQYDNIAVTGDLINGTLDATAVEKIDDNIIKINFAAGTLKSDLGIRGDIEINGLTVNPGKNAKEGKVYVTIKSNVSEISTTKLEMGKFAEYDVEVKADGEAKEIYGGRYEGVNTTDDAHELQKLIIEEKVEGSWLDGRTVSVEFPSWVKILNVTKSGDTITNEDTDKNEFEFDITKTTGKKKVELTFFISVEAGKTGDVTAKVESRGLDEDYEVVLGKALAPATITAEVAKIKAGVRDQEIGKITIAETDEDAIKKGDLILELDKDLDWDGEPTVKVTKGDLEIDEDNIDVKDNVLTIKVERESSEPSTIEITNAKVKVDRSIAEGAVKVEVKGDALIQNGYDKTLADSKTVQLDNGRFDKDYYAKLEVASVITPADNNTSVAKAVQFVIGNAEYTVDGEVKTADVAPYITDGRTMLSLRYVAEAMGVEDHNIIWDGATRTVTILKGDRIAQVEIGSNKLFVNGAVIPMDTVAVIKDGRTMLPVSFIAKALGSQVEWDGATRTVTIK</sequence>
<dbReference type="SUPFAM" id="SSF55383">
    <property type="entry name" value="Copper amine oxidase, domain N"/>
    <property type="match status" value="2"/>
</dbReference>
<evidence type="ECO:0000259" key="2">
    <source>
        <dbReference type="Pfam" id="PF07833"/>
    </source>
</evidence>
<comment type="caution">
    <text evidence="3">The sequence shown here is derived from an EMBL/GenBank/DDBJ whole genome shotgun (WGS) entry which is preliminary data.</text>
</comment>
<proteinExistence type="predicted"/>
<name>A0A4R2L7V8_9FIRM</name>
<evidence type="ECO:0000313" key="4">
    <source>
        <dbReference type="Proteomes" id="UP000294919"/>
    </source>
</evidence>
<gene>
    <name evidence="3" type="ORF">EV214_104155</name>
</gene>
<dbReference type="InterPro" id="IPR012854">
    <property type="entry name" value="Cu_amine_oxidase-like_N"/>
</dbReference>
<dbReference type="Gene3D" id="3.30.457.10">
    <property type="entry name" value="Copper amine oxidase-like, N-terminal domain"/>
    <property type="match status" value="2"/>
</dbReference>
<dbReference type="EMBL" id="SLWV01000004">
    <property type="protein sequence ID" value="TCO78768.1"/>
    <property type="molecule type" value="Genomic_DNA"/>
</dbReference>
<keyword evidence="4" id="KW-1185">Reference proteome</keyword>